<name>A0A841CWN6_9PSEU</name>
<organism evidence="1 2">
    <name type="scientific">Saccharothrix tamanrassetensis</name>
    <dbReference type="NCBI Taxonomy" id="1051531"/>
    <lineage>
        <taxon>Bacteria</taxon>
        <taxon>Bacillati</taxon>
        <taxon>Actinomycetota</taxon>
        <taxon>Actinomycetes</taxon>
        <taxon>Pseudonocardiales</taxon>
        <taxon>Pseudonocardiaceae</taxon>
        <taxon>Saccharothrix</taxon>
    </lineage>
</organism>
<gene>
    <name evidence="1" type="ORF">FHS29_006988</name>
</gene>
<evidence type="ECO:0000313" key="2">
    <source>
        <dbReference type="Proteomes" id="UP000547510"/>
    </source>
</evidence>
<evidence type="ECO:0000313" key="1">
    <source>
        <dbReference type="EMBL" id="MBB5960365.1"/>
    </source>
</evidence>
<comment type="caution">
    <text evidence="1">The sequence shown here is derived from an EMBL/GenBank/DDBJ whole genome shotgun (WGS) entry which is preliminary data.</text>
</comment>
<proteinExistence type="predicted"/>
<keyword evidence="2" id="KW-1185">Reference proteome</keyword>
<dbReference type="AlphaFoldDB" id="A0A841CWN6"/>
<dbReference type="EMBL" id="JACHJN010000015">
    <property type="protein sequence ID" value="MBB5960365.1"/>
    <property type="molecule type" value="Genomic_DNA"/>
</dbReference>
<dbReference type="Proteomes" id="UP000547510">
    <property type="component" value="Unassembled WGS sequence"/>
</dbReference>
<reference evidence="1 2" key="1">
    <citation type="submission" date="2020-08" db="EMBL/GenBank/DDBJ databases">
        <title>Genomic Encyclopedia of Type Strains, Phase III (KMG-III): the genomes of soil and plant-associated and newly described type strains.</title>
        <authorList>
            <person name="Whitman W."/>
        </authorList>
    </citation>
    <scope>NUCLEOTIDE SEQUENCE [LARGE SCALE GENOMIC DNA]</scope>
    <source>
        <strain evidence="1 2">CECT 8640</strain>
    </source>
</reference>
<protein>
    <submittedName>
        <fullName evidence="1">Uncharacterized protein</fullName>
    </submittedName>
</protein>
<sequence length="28" mass="3195">MLRAEYLLHRDGAHVLSGTRLTDPKWSA</sequence>
<accession>A0A841CWN6</accession>